<protein>
    <submittedName>
        <fullName evidence="1">Uncharacterized protein</fullName>
    </submittedName>
</protein>
<evidence type="ECO:0000313" key="2">
    <source>
        <dbReference type="Proteomes" id="UP000077266"/>
    </source>
</evidence>
<organism evidence="1 2">
    <name type="scientific">Exidia glandulosa HHB12029</name>
    <dbReference type="NCBI Taxonomy" id="1314781"/>
    <lineage>
        <taxon>Eukaryota</taxon>
        <taxon>Fungi</taxon>
        <taxon>Dikarya</taxon>
        <taxon>Basidiomycota</taxon>
        <taxon>Agaricomycotina</taxon>
        <taxon>Agaricomycetes</taxon>
        <taxon>Auriculariales</taxon>
        <taxon>Exidiaceae</taxon>
        <taxon>Exidia</taxon>
    </lineage>
</organism>
<sequence length="129" mass="14776">MNPVWRSLWVVALPTCGNSNFVVSVRIGRISCPTAEDCRERSDFGRRAEPGRNFNHLRFAHATRLNVIRYSSNGYDAVASSDRVWHVVRLVDGVIQAVHRHVSSLRSIRLRKISWIRDPPSEIVERCPI</sequence>
<dbReference type="Proteomes" id="UP000077266">
    <property type="component" value="Unassembled WGS sequence"/>
</dbReference>
<dbReference type="EMBL" id="KV426879">
    <property type="protein sequence ID" value="KZV78482.1"/>
    <property type="molecule type" value="Genomic_DNA"/>
</dbReference>
<proteinExistence type="predicted"/>
<evidence type="ECO:0000313" key="1">
    <source>
        <dbReference type="EMBL" id="KZV78482.1"/>
    </source>
</evidence>
<gene>
    <name evidence="1" type="ORF">EXIGLDRAFT_530474</name>
</gene>
<accession>A0A166MWA0</accession>
<name>A0A166MWA0_EXIGL</name>
<keyword evidence="2" id="KW-1185">Reference proteome</keyword>
<dbReference type="InParanoid" id="A0A166MWA0"/>
<dbReference type="AlphaFoldDB" id="A0A166MWA0"/>
<reference evidence="1 2" key="1">
    <citation type="journal article" date="2016" name="Mol. Biol. Evol.">
        <title>Comparative Genomics of Early-Diverging Mushroom-Forming Fungi Provides Insights into the Origins of Lignocellulose Decay Capabilities.</title>
        <authorList>
            <person name="Nagy L.G."/>
            <person name="Riley R."/>
            <person name="Tritt A."/>
            <person name="Adam C."/>
            <person name="Daum C."/>
            <person name="Floudas D."/>
            <person name="Sun H."/>
            <person name="Yadav J.S."/>
            <person name="Pangilinan J."/>
            <person name="Larsson K.H."/>
            <person name="Matsuura K."/>
            <person name="Barry K."/>
            <person name="Labutti K."/>
            <person name="Kuo R."/>
            <person name="Ohm R.A."/>
            <person name="Bhattacharya S.S."/>
            <person name="Shirouzu T."/>
            <person name="Yoshinaga Y."/>
            <person name="Martin F.M."/>
            <person name="Grigoriev I.V."/>
            <person name="Hibbett D.S."/>
        </authorList>
    </citation>
    <scope>NUCLEOTIDE SEQUENCE [LARGE SCALE GENOMIC DNA]</scope>
    <source>
        <strain evidence="1 2">HHB12029</strain>
    </source>
</reference>